<evidence type="ECO:0000313" key="2">
    <source>
        <dbReference type="Proteomes" id="UP000295718"/>
    </source>
</evidence>
<proteinExistence type="predicted"/>
<name>A0A4R1QMW3_9FIRM</name>
<comment type="caution">
    <text evidence="1">The sequence shown here is derived from an EMBL/GenBank/DDBJ whole genome shotgun (WGS) entry which is preliminary data.</text>
</comment>
<protein>
    <submittedName>
        <fullName evidence="1">Uncharacterized protein DUF4885</fullName>
    </submittedName>
</protein>
<dbReference type="AlphaFoldDB" id="A0A4R1QMW3"/>
<reference evidence="1 2" key="1">
    <citation type="submission" date="2019-03" db="EMBL/GenBank/DDBJ databases">
        <title>Genomic Encyclopedia of Type Strains, Phase IV (KMG-IV): sequencing the most valuable type-strain genomes for metagenomic binning, comparative biology and taxonomic classification.</title>
        <authorList>
            <person name="Goeker M."/>
        </authorList>
    </citation>
    <scope>NUCLEOTIDE SEQUENCE [LARGE SCALE GENOMIC DNA]</scope>
    <source>
        <strain evidence="1 2">DSM 100556</strain>
    </source>
</reference>
<dbReference type="Proteomes" id="UP000295718">
    <property type="component" value="Unassembled WGS sequence"/>
</dbReference>
<dbReference type="EMBL" id="SLUO01000019">
    <property type="protein sequence ID" value="TCL54617.1"/>
    <property type="molecule type" value="Genomic_DNA"/>
</dbReference>
<keyword evidence="2" id="KW-1185">Reference proteome</keyword>
<dbReference type="Pfam" id="PF16226">
    <property type="entry name" value="DUF4885"/>
    <property type="match status" value="1"/>
</dbReference>
<organism evidence="1 2">
    <name type="scientific">Kineothrix alysoides</name>
    <dbReference type="NCBI Taxonomy" id="1469948"/>
    <lineage>
        <taxon>Bacteria</taxon>
        <taxon>Bacillati</taxon>
        <taxon>Bacillota</taxon>
        <taxon>Clostridia</taxon>
        <taxon>Lachnospirales</taxon>
        <taxon>Lachnospiraceae</taxon>
        <taxon>Kineothrix</taxon>
    </lineage>
</organism>
<sequence>MGIQYTSNTDYYNKIPEYRDINLLPKNSSSDTSVGYQYTDMTEEMRIGIQVTREHYEKVYQENLKHSNPLAYITEKYYDKSSRHFCGYMTEEQRVFAARTEKTMIETGGKTMCGYASYDYSLRNYEGIYTGGKNTGFRLNTDREKQYARSVINQQIYSLLAKTGIQVTNQMNLKFQIDPYSYKLTVTGNASKDILSAIEQILNEGDNAKNLWHHLWICMHDRDNEIINSQGSYRKAEQQSLWHEFYQTTGYDIRESKYQNGTFIAEDGTDLLELYKKNAKHVEGIDLYTKRFLNFAQNGWNKACDLTIAVGFDSSGLYDIGQENGFGINQATWIKGGIQNILDAKV</sequence>
<gene>
    <name evidence="1" type="ORF">EDD76_11940</name>
</gene>
<dbReference type="RefSeq" id="WP_031391947.1">
    <property type="nucleotide sequence ID" value="NZ_JPNB01000002.1"/>
</dbReference>
<evidence type="ECO:0000313" key="1">
    <source>
        <dbReference type="EMBL" id="TCL54617.1"/>
    </source>
</evidence>
<dbReference type="InterPro" id="IPR032617">
    <property type="entry name" value="DUF4885"/>
</dbReference>
<accession>A0A4R1QMW3</accession>